<dbReference type="AlphaFoldDB" id="A0A0J7N792"/>
<dbReference type="GO" id="GO:0006310">
    <property type="term" value="P:DNA recombination"/>
    <property type="evidence" value="ECO:0007669"/>
    <property type="project" value="UniProtKB-KW"/>
</dbReference>
<keyword evidence="9" id="KW-0233">DNA recombination</keyword>
<keyword evidence="6" id="KW-0229">DNA integration</keyword>
<dbReference type="PROSITE" id="PS50158">
    <property type="entry name" value="ZF_CCHC"/>
    <property type="match status" value="1"/>
</dbReference>
<dbReference type="Pfam" id="PF14223">
    <property type="entry name" value="Retrotran_gag_2"/>
    <property type="match status" value="1"/>
</dbReference>
<evidence type="ECO:0000256" key="7">
    <source>
        <dbReference type="ARBA" id="ARBA00022918"/>
    </source>
</evidence>
<sequence length="431" mass="49335">MSTSDSVVTHITKVQNLASQIADVGKKLSEVTIMAKILGSLTSKYNAFQTAWDSVEPERQTMANLQERLLKEEAKLSAESDSNSALYSAKQEKNVANKAKPKEKEHSRRNVECFKCKRKGHFARDCRSKQHEKEHVNKDGNRDCAFVVETIKTKKDKDSIVPFGYMRKLLDTDLSNVCEANVSTAKFQLWHERLGHVNKKTLANMAKADLMIDLPAKVDEDFFCESCQAGKSHRLPFSKRSELRTTKPEKKPSLSHMKVFGSDAFMYIPKQFTSKLDARAKKVILVGYQGDFSNYRLYDPETKKVSVSRNVIFHENSSPSVPLTKPAEETVVLLRIEEEQPVEQPAVEENEEQEDEEFVEADEEPEEQQVQVATERRLRAQDSIKRPSKYLMYIAEYNLPCSFQEAINSEQSEKWKQAMKEEFHAHNANQT</sequence>
<dbReference type="GO" id="GO:0004519">
    <property type="term" value="F:endonuclease activity"/>
    <property type="evidence" value="ECO:0007669"/>
    <property type="project" value="UniProtKB-KW"/>
</dbReference>
<feature type="domain" description="CCHC-type" evidence="12">
    <location>
        <begin position="113"/>
        <end position="128"/>
    </location>
</feature>
<keyword evidence="8" id="KW-0548">Nucleotidyltransferase</keyword>
<keyword evidence="10" id="KW-0863">Zinc-finger</keyword>
<dbReference type="Pfam" id="PF00098">
    <property type="entry name" value="zf-CCHC"/>
    <property type="match status" value="1"/>
</dbReference>
<feature type="compositionally biased region" description="Basic and acidic residues" evidence="11">
    <location>
        <begin position="90"/>
        <end position="109"/>
    </location>
</feature>
<dbReference type="SUPFAM" id="SSF57756">
    <property type="entry name" value="Retrovirus zinc finger-like domains"/>
    <property type="match status" value="1"/>
</dbReference>
<keyword evidence="7" id="KW-0695">RNA-directed DNA polymerase</keyword>
<dbReference type="SMART" id="SM00343">
    <property type="entry name" value="ZnF_C2HC"/>
    <property type="match status" value="1"/>
</dbReference>
<comment type="caution">
    <text evidence="13">The sequence shown here is derived from an EMBL/GenBank/DDBJ whole genome shotgun (WGS) entry which is preliminary data.</text>
</comment>
<dbReference type="InterPro" id="IPR057670">
    <property type="entry name" value="SH3_retrovirus"/>
</dbReference>
<evidence type="ECO:0000256" key="1">
    <source>
        <dbReference type="ARBA" id="ARBA00022722"/>
    </source>
</evidence>
<evidence type="ECO:0000256" key="9">
    <source>
        <dbReference type="ARBA" id="ARBA00023172"/>
    </source>
</evidence>
<keyword evidence="8" id="KW-0808">Transferase</keyword>
<dbReference type="OrthoDB" id="6775464at2759"/>
<dbReference type="GO" id="GO:0016787">
    <property type="term" value="F:hydrolase activity"/>
    <property type="evidence" value="ECO:0007669"/>
    <property type="project" value="UniProtKB-KW"/>
</dbReference>
<keyword evidence="8" id="KW-0239">DNA-directed DNA polymerase</keyword>
<keyword evidence="1" id="KW-0540">Nuclease</keyword>
<evidence type="ECO:0000256" key="8">
    <source>
        <dbReference type="ARBA" id="ARBA00022932"/>
    </source>
</evidence>
<evidence type="ECO:0000259" key="12">
    <source>
        <dbReference type="PROSITE" id="PS50158"/>
    </source>
</evidence>
<keyword evidence="2" id="KW-0479">Metal-binding</keyword>
<dbReference type="GO" id="GO:0003676">
    <property type="term" value="F:nucleic acid binding"/>
    <property type="evidence" value="ECO:0007669"/>
    <property type="project" value="InterPro"/>
</dbReference>
<dbReference type="InterPro" id="IPR025724">
    <property type="entry name" value="GAG-pre-integrase_dom"/>
</dbReference>
<evidence type="ECO:0000256" key="5">
    <source>
        <dbReference type="ARBA" id="ARBA00022842"/>
    </source>
</evidence>
<dbReference type="Gene3D" id="4.10.60.10">
    <property type="entry name" value="Zinc finger, CCHC-type"/>
    <property type="match status" value="1"/>
</dbReference>
<protein>
    <submittedName>
        <fullName evidence="13">Copia</fullName>
    </submittedName>
</protein>
<dbReference type="InterPro" id="IPR036875">
    <property type="entry name" value="Znf_CCHC_sf"/>
</dbReference>
<keyword evidence="4" id="KW-0378">Hydrolase</keyword>
<dbReference type="Proteomes" id="UP000036403">
    <property type="component" value="Unassembled WGS sequence"/>
</dbReference>
<evidence type="ECO:0000313" key="14">
    <source>
        <dbReference type="Proteomes" id="UP000036403"/>
    </source>
</evidence>
<reference evidence="13 14" key="1">
    <citation type="submission" date="2015-04" db="EMBL/GenBank/DDBJ databases">
        <title>Lasius niger genome sequencing.</title>
        <authorList>
            <person name="Konorov E.A."/>
            <person name="Nikitin M.A."/>
            <person name="Kirill M.V."/>
            <person name="Chang P."/>
        </authorList>
    </citation>
    <scope>NUCLEOTIDE SEQUENCE [LARGE SCALE GENOMIC DNA]</scope>
    <source>
        <tissue evidence="13">Whole</tissue>
    </source>
</reference>
<dbReference type="GO" id="GO:0003887">
    <property type="term" value="F:DNA-directed DNA polymerase activity"/>
    <property type="evidence" value="ECO:0007669"/>
    <property type="project" value="UniProtKB-KW"/>
</dbReference>
<dbReference type="InterPro" id="IPR001878">
    <property type="entry name" value="Znf_CCHC"/>
</dbReference>
<feature type="region of interest" description="Disordered" evidence="11">
    <location>
        <begin position="81"/>
        <end position="109"/>
    </location>
</feature>
<accession>A0A0J7N792</accession>
<name>A0A0J7N792_LASNI</name>
<proteinExistence type="predicted"/>
<dbReference type="EMBL" id="LBMM01008907">
    <property type="protein sequence ID" value="KMQ88540.1"/>
    <property type="molecule type" value="Genomic_DNA"/>
</dbReference>
<keyword evidence="10" id="KW-0862">Zinc</keyword>
<evidence type="ECO:0000313" key="13">
    <source>
        <dbReference type="EMBL" id="KMQ88540.1"/>
    </source>
</evidence>
<evidence type="ECO:0000256" key="4">
    <source>
        <dbReference type="ARBA" id="ARBA00022801"/>
    </source>
</evidence>
<dbReference type="GO" id="GO:0008270">
    <property type="term" value="F:zinc ion binding"/>
    <property type="evidence" value="ECO:0007669"/>
    <property type="project" value="UniProtKB-KW"/>
</dbReference>
<evidence type="ECO:0000256" key="11">
    <source>
        <dbReference type="SAM" id="MobiDB-lite"/>
    </source>
</evidence>
<evidence type="ECO:0000256" key="3">
    <source>
        <dbReference type="ARBA" id="ARBA00022759"/>
    </source>
</evidence>
<evidence type="ECO:0000256" key="6">
    <source>
        <dbReference type="ARBA" id="ARBA00022908"/>
    </source>
</evidence>
<dbReference type="PANTHER" id="PTHR42648">
    <property type="entry name" value="TRANSPOSASE, PUTATIVE-RELATED"/>
    <property type="match status" value="1"/>
</dbReference>
<organism evidence="13 14">
    <name type="scientific">Lasius niger</name>
    <name type="common">Black garden ant</name>
    <dbReference type="NCBI Taxonomy" id="67767"/>
    <lineage>
        <taxon>Eukaryota</taxon>
        <taxon>Metazoa</taxon>
        <taxon>Ecdysozoa</taxon>
        <taxon>Arthropoda</taxon>
        <taxon>Hexapoda</taxon>
        <taxon>Insecta</taxon>
        <taxon>Pterygota</taxon>
        <taxon>Neoptera</taxon>
        <taxon>Endopterygota</taxon>
        <taxon>Hymenoptera</taxon>
        <taxon>Apocrita</taxon>
        <taxon>Aculeata</taxon>
        <taxon>Formicoidea</taxon>
        <taxon>Formicidae</taxon>
        <taxon>Formicinae</taxon>
        <taxon>Lasius</taxon>
        <taxon>Lasius</taxon>
    </lineage>
</organism>
<gene>
    <name evidence="13" type="ORF">RF55_11954</name>
</gene>
<dbReference type="GO" id="GO:0003964">
    <property type="term" value="F:RNA-directed DNA polymerase activity"/>
    <property type="evidence" value="ECO:0007669"/>
    <property type="project" value="UniProtKB-KW"/>
</dbReference>
<dbReference type="PANTHER" id="PTHR42648:SF11">
    <property type="entry name" value="TRANSPOSON TY4-P GAG-POL POLYPROTEIN"/>
    <property type="match status" value="1"/>
</dbReference>
<dbReference type="PaxDb" id="67767-A0A0J7N792"/>
<feature type="region of interest" description="Disordered" evidence="11">
    <location>
        <begin position="340"/>
        <end position="368"/>
    </location>
</feature>
<evidence type="ECO:0000256" key="10">
    <source>
        <dbReference type="PROSITE-ProRule" id="PRU00047"/>
    </source>
</evidence>
<dbReference type="GO" id="GO:0015074">
    <property type="term" value="P:DNA integration"/>
    <property type="evidence" value="ECO:0007669"/>
    <property type="project" value="UniProtKB-KW"/>
</dbReference>
<keyword evidence="3" id="KW-0255">Endonuclease</keyword>
<dbReference type="Pfam" id="PF25597">
    <property type="entry name" value="SH3_retrovirus"/>
    <property type="match status" value="1"/>
</dbReference>
<keyword evidence="5" id="KW-0460">Magnesium</keyword>
<dbReference type="Pfam" id="PF13976">
    <property type="entry name" value="gag_pre-integrs"/>
    <property type="match status" value="1"/>
</dbReference>
<dbReference type="InterPro" id="IPR039537">
    <property type="entry name" value="Retrotran_Ty1/copia-like"/>
</dbReference>
<keyword evidence="14" id="KW-1185">Reference proteome</keyword>
<evidence type="ECO:0000256" key="2">
    <source>
        <dbReference type="ARBA" id="ARBA00022723"/>
    </source>
</evidence>
<feature type="compositionally biased region" description="Acidic residues" evidence="11">
    <location>
        <begin position="346"/>
        <end position="367"/>
    </location>
</feature>